<dbReference type="EMBL" id="NTHN01000418">
    <property type="protein sequence ID" value="PBD17237.1"/>
    <property type="molecule type" value="Genomic_DNA"/>
</dbReference>
<organism evidence="4">
    <name type="scientific">Alloyangia mangrovi</name>
    <dbReference type="NCBI Taxonomy" id="1779329"/>
    <lineage>
        <taxon>Bacteria</taxon>
        <taxon>Pseudomonadati</taxon>
        <taxon>Pseudomonadota</taxon>
        <taxon>Alphaproteobacteria</taxon>
        <taxon>Rhodobacterales</taxon>
        <taxon>Roseobacteraceae</taxon>
        <taxon>Alloyangia</taxon>
    </lineage>
</organism>
<dbReference type="Proteomes" id="UP000217448">
    <property type="component" value="Unassembled WGS sequence"/>
</dbReference>
<keyword evidence="1" id="KW-1133">Transmembrane helix</keyword>
<proteinExistence type="predicted"/>
<dbReference type="EMBL" id="NTHN02000013">
    <property type="protein sequence ID" value="MCT4370478.1"/>
    <property type="molecule type" value="Genomic_DNA"/>
</dbReference>
<reference evidence="5" key="2">
    <citation type="submission" date="2023-07" db="EMBL/GenBank/DDBJ databases">
        <title>Yangia mangrovi SAOS 153D genome.</title>
        <authorList>
            <person name="Verma A."/>
            <person name="Pal Y."/>
            <person name="Sundharam S."/>
            <person name="Bisht B."/>
            <person name="Srinivasan K."/>
        </authorList>
    </citation>
    <scope>NUCLEOTIDE SEQUENCE [LARGE SCALE GENOMIC DNA]</scope>
    <source>
        <strain evidence="5">SAOS 153D</strain>
    </source>
</reference>
<evidence type="ECO:0000313" key="4">
    <source>
        <dbReference type="EMBL" id="PBD17237.1"/>
    </source>
</evidence>
<protein>
    <submittedName>
        <fullName evidence="3">Tripartite tricarboxylate transporter TctB family protein</fullName>
    </submittedName>
</protein>
<feature type="domain" description="DUF1468" evidence="2">
    <location>
        <begin position="7"/>
        <end position="148"/>
    </location>
</feature>
<evidence type="ECO:0000313" key="5">
    <source>
        <dbReference type="Proteomes" id="UP000217448"/>
    </source>
</evidence>
<evidence type="ECO:0000256" key="1">
    <source>
        <dbReference type="SAM" id="Phobius"/>
    </source>
</evidence>
<reference evidence="4" key="1">
    <citation type="submission" date="2017-09" db="EMBL/GenBank/DDBJ databases">
        <title>Yangia sp. SAOS 153D whole genome sequencing.</title>
        <authorList>
            <person name="Verma A."/>
            <person name="Krishnamurthi S."/>
        </authorList>
    </citation>
    <scope>NUCLEOTIDE SEQUENCE [LARGE SCALE GENOMIC DNA]</scope>
    <source>
        <strain evidence="4">SAOS 153D</strain>
    </source>
</reference>
<evidence type="ECO:0000259" key="2">
    <source>
        <dbReference type="Pfam" id="PF07331"/>
    </source>
</evidence>
<feature type="transmembrane region" description="Helical" evidence="1">
    <location>
        <begin position="40"/>
        <end position="59"/>
    </location>
</feature>
<feature type="transmembrane region" description="Helical" evidence="1">
    <location>
        <begin position="80"/>
        <end position="113"/>
    </location>
</feature>
<name>A0A2A3JR02_9RHOB</name>
<keyword evidence="5" id="KW-1185">Reference proteome</keyword>
<feature type="transmembrane region" description="Helical" evidence="1">
    <location>
        <begin position="125"/>
        <end position="147"/>
    </location>
</feature>
<evidence type="ECO:0000313" key="3">
    <source>
        <dbReference type="EMBL" id="MCT4370478.1"/>
    </source>
</evidence>
<dbReference type="RefSeq" id="WP_095884003.1">
    <property type="nucleotide sequence ID" value="NZ_NTHN02000013.1"/>
</dbReference>
<feature type="transmembrane region" description="Helical" evidence="1">
    <location>
        <begin position="7"/>
        <end position="28"/>
    </location>
</feature>
<dbReference type="InterPro" id="IPR009936">
    <property type="entry name" value="DUF1468"/>
</dbReference>
<gene>
    <name evidence="3" type="ORF">CLG85_009155</name>
    <name evidence="4" type="ORF">CLG85_21190</name>
</gene>
<keyword evidence="1" id="KW-0472">Membrane</keyword>
<sequence length="153" mass="16726">MQRTDRITSLVLIGLGLIVAGMTSQITYTSFTDDPGPRLFPYFGAAVLILSGIAIFLRAGRSEIAEETIPVDRPQLLRGGLFFALLALYALAMKLFGFYAVTPLLLFAFYWLIAGPKRRVLWRGVVLSLAATGAVYLLFTLGLGSYLPEASIF</sequence>
<dbReference type="AlphaFoldDB" id="A0A2A3JR02"/>
<dbReference type="OrthoDB" id="7859032at2"/>
<reference evidence="3" key="3">
    <citation type="submission" date="2024-05" db="EMBL/GenBank/DDBJ databases">
        <title>Yangia mangrovi SAOS 153D genome.</title>
        <authorList>
            <person name="Verma A."/>
            <person name="Pal Y."/>
            <person name="Sundharam S."/>
            <person name="Bisht B."/>
            <person name="Srinivasan K."/>
        </authorList>
    </citation>
    <scope>NUCLEOTIDE SEQUENCE</scope>
    <source>
        <strain evidence="3">SAOS 153D</strain>
    </source>
</reference>
<dbReference type="Pfam" id="PF07331">
    <property type="entry name" value="TctB"/>
    <property type="match status" value="1"/>
</dbReference>
<keyword evidence="1" id="KW-0812">Transmembrane</keyword>
<accession>A0A2A3JR02</accession>
<comment type="caution">
    <text evidence="4">The sequence shown here is derived from an EMBL/GenBank/DDBJ whole genome shotgun (WGS) entry which is preliminary data.</text>
</comment>